<dbReference type="GO" id="GO:0072546">
    <property type="term" value="C:EMC complex"/>
    <property type="evidence" value="ECO:0007669"/>
    <property type="project" value="UniProtKB-UniRule"/>
</dbReference>
<feature type="repeat" description="TPR" evidence="3">
    <location>
        <begin position="162"/>
        <end position="195"/>
    </location>
</feature>
<accession>A0A8T1VFA0</accession>
<comment type="subcellular location">
    <subcellularLocation>
        <location evidence="4">Endoplasmic reticulum membrane</location>
        <topology evidence="4">Peripheral membrane protein</topology>
        <orientation evidence="4">Cytoplasmic side</orientation>
    </subcellularLocation>
</comment>
<organism evidence="6 7">
    <name type="scientific">Phytophthora pseudosyringae</name>
    <dbReference type="NCBI Taxonomy" id="221518"/>
    <lineage>
        <taxon>Eukaryota</taxon>
        <taxon>Sar</taxon>
        <taxon>Stramenopiles</taxon>
        <taxon>Oomycota</taxon>
        <taxon>Peronosporomycetes</taxon>
        <taxon>Peronosporales</taxon>
        <taxon>Peronosporaceae</taxon>
        <taxon>Phytophthora</taxon>
    </lineage>
</organism>
<evidence type="ECO:0000313" key="7">
    <source>
        <dbReference type="Proteomes" id="UP000694044"/>
    </source>
</evidence>
<evidence type="ECO:0000259" key="5">
    <source>
        <dbReference type="Pfam" id="PF22890"/>
    </source>
</evidence>
<evidence type="ECO:0000313" key="6">
    <source>
        <dbReference type="EMBL" id="KAG7378843.1"/>
    </source>
</evidence>
<reference evidence="6" key="1">
    <citation type="submission" date="2021-02" db="EMBL/GenBank/DDBJ databases">
        <authorList>
            <person name="Palmer J.M."/>
        </authorList>
    </citation>
    <scope>NUCLEOTIDE SEQUENCE</scope>
    <source>
        <strain evidence="6">SCRP734</strain>
    </source>
</reference>
<comment type="subunit">
    <text evidence="4">Component of the ER membrane protein complex (EMC).</text>
</comment>
<gene>
    <name evidence="6" type="primary">EMC2</name>
    <name evidence="6" type="ORF">PHYPSEUDO_009434</name>
</gene>
<dbReference type="Proteomes" id="UP000694044">
    <property type="component" value="Unassembled WGS sequence"/>
</dbReference>
<keyword evidence="4" id="KW-0472">Membrane</keyword>
<evidence type="ECO:0000256" key="3">
    <source>
        <dbReference type="PROSITE-ProRule" id="PRU00339"/>
    </source>
</evidence>
<comment type="function">
    <text evidence="4">Part of the endoplasmic reticulum membrane protein complex (EMC) that enables the energy-independent insertion into endoplasmic reticulum membranes of newly synthesized membrane proteins.</text>
</comment>
<dbReference type="Pfam" id="PF22890">
    <property type="entry name" value="TPR_EMC2"/>
    <property type="match status" value="1"/>
</dbReference>
<evidence type="ECO:0000256" key="1">
    <source>
        <dbReference type="ARBA" id="ARBA00022737"/>
    </source>
</evidence>
<dbReference type="PROSITE" id="PS50005">
    <property type="entry name" value="TPR"/>
    <property type="match status" value="2"/>
</dbReference>
<feature type="domain" description="EMC2 TPR-like" evidence="5">
    <location>
        <begin position="94"/>
        <end position="205"/>
    </location>
</feature>
<comment type="caution">
    <text evidence="6">The sequence shown here is derived from an EMBL/GenBank/DDBJ whole genome shotgun (WGS) entry which is preliminary data.</text>
</comment>
<keyword evidence="1" id="KW-0677">Repeat</keyword>
<keyword evidence="4" id="KW-0256">Endoplasmic reticulum</keyword>
<name>A0A8T1VFA0_9STRA</name>
<keyword evidence="2 3" id="KW-0802">TPR repeat</keyword>
<dbReference type="EMBL" id="JAGDFM010000392">
    <property type="protein sequence ID" value="KAG7378843.1"/>
    <property type="molecule type" value="Genomic_DNA"/>
</dbReference>
<keyword evidence="7" id="KW-1185">Reference proteome</keyword>
<dbReference type="InterPro" id="IPR055217">
    <property type="entry name" value="TPR_EMC2"/>
</dbReference>
<dbReference type="OrthoDB" id="124397at2759"/>
<evidence type="ECO:0000256" key="2">
    <source>
        <dbReference type="ARBA" id="ARBA00022803"/>
    </source>
</evidence>
<dbReference type="InterPro" id="IPR039856">
    <property type="entry name" value="EMC2-like"/>
</dbReference>
<dbReference type="PANTHER" id="PTHR12760">
    <property type="entry name" value="TETRATRICOPEPTIDE REPEAT PROTEIN"/>
    <property type="match status" value="1"/>
</dbReference>
<sequence>MGQREFEQKLAAAERSGARDECLDLLHYVRKEKLREPRAVASVGRLLVTKHSWGLGDEMWGVYEQTLVAALDLHDDELAETCLKALQTKFPGSSRVARLQGMQMEQSGEFAKALALYDELLEANPANALVLKRKIAVLKAQKKTADVVAALNDFLRSFGTDQAAWAELGETYLSMGAYRYAAFCYEELVLLNPMDSISHSRLADVYSTIGGLDNLLTARKHYAHSIELNKKQNLRAYFALVTCTKAIAAQRGYRADQDDDGINERLQKFALDFIQDFYAAHSSSDLAEIAQTAITAL</sequence>
<dbReference type="InterPro" id="IPR019734">
    <property type="entry name" value="TPR_rpt"/>
</dbReference>
<proteinExistence type="inferred from homology"/>
<evidence type="ECO:0000256" key="4">
    <source>
        <dbReference type="RuleBase" id="RU367091"/>
    </source>
</evidence>
<dbReference type="AlphaFoldDB" id="A0A8T1VFA0"/>
<protein>
    <recommendedName>
        <fullName evidence="4">ER membrane protein complex subunit 2</fullName>
    </recommendedName>
</protein>
<comment type="similarity">
    <text evidence="4">Belongs to the EMC2 family.</text>
</comment>
<feature type="repeat" description="TPR" evidence="3">
    <location>
        <begin position="94"/>
        <end position="127"/>
    </location>
</feature>